<evidence type="ECO:0000313" key="1">
    <source>
        <dbReference type="EnsemblPlants" id="AVESA.00010b.r2.1DG0144490.1.CDS"/>
    </source>
</evidence>
<accession>A0ACD5TXH5</accession>
<reference evidence="1" key="1">
    <citation type="submission" date="2021-05" db="EMBL/GenBank/DDBJ databases">
        <authorList>
            <person name="Scholz U."/>
            <person name="Mascher M."/>
            <person name="Fiebig A."/>
        </authorList>
    </citation>
    <scope>NUCLEOTIDE SEQUENCE [LARGE SCALE GENOMIC DNA]</scope>
</reference>
<dbReference type="EnsemblPlants" id="AVESA.00010b.r2.1DG0144490.1">
    <property type="protein sequence ID" value="AVESA.00010b.r2.1DG0144490.1.CDS"/>
    <property type="gene ID" value="AVESA.00010b.r2.1DG0144490"/>
</dbReference>
<organism evidence="1 2">
    <name type="scientific">Avena sativa</name>
    <name type="common">Oat</name>
    <dbReference type="NCBI Taxonomy" id="4498"/>
    <lineage>
        <taxon>Eukaryota</taxon>
        <taxon>Viridiplantae</taxon>
        <taxon>Streptophyta</taxon>
        <taxon>Embryophyta</taxon>
        <taxon>Tracheophyta</taxon>
        <taxon>Spermatophyta</taxon>
        <taxon>Magnoliopsida</taxon>
        <taxon>Liliopsida</taxon>
        <taxon>Poales</taxon>
        <taxon>Poaceae</taxon>
        <taxon>BOP clade</taxon>
        <taxon>Pooideae</taxon>
        <taxon>Poodae</taxon>
        <taxon>Poeae</taxon>
        <taxon>Poeae Chloroplast Group 1 (Aveneae type)</taxon>
        <taxon>Aveninae</taxon>
        <taxon>Avena</taxon>
    </lineage>
</organism>
<evidence type="ECO:0000313" key="2">
    <source>
        <dbReference type="Proteomes" id="UP001732700"/>
    </source>
</evidence>
<sequence>MFGVEASPRLQSNEAMEEEDLDRLKCTAVCTDGTPTPPPPPPRREKSARQATNVHRASHRRSPNPDAVAPRPFPDWPTPPRTLLRLAFSSSAVPFYLFHARQFNPRRAPALHTCSHSVLPASAPPSVRPSIHRPADDGCRCRPTPMTSASTTLHLAAPLLFLLLLLAAASASTLAVAGGSTVCGVAADNGTVYCVDLASSASSSASPVAPSLVFSRVSGGAAFVCGLSAGNNESVLLCWPPGPDASASLRRVYRGAAQFSDLAVGDDHVAAYDAQAQGIRWWRGSGKFPLLVPGAFRSLASGDAFTCAVETNSSSSKVRCWGPSSSAVQTAFANATVSSLAAGASRACGVDSLTGAVLCSGQSGAGALAQSNLYPHGLAVGDSHACGLRKPNHTAVCWTLSGPTPTVYYPAPDTAFEFLVAGGNLTCGLVTYNYTVLCWSTSADNAAVEVPLPTLLPGTCVADESLCECGVFPGSGELCAVAGSPGSGICNRVCVTSPPPSPPASPPQSPTPAASKGVSRGWIAFAVVGAVGAFIGLCSIVYCFVFGFCSHKRIHNSVQPNLPGAAGGGAGNAPAAGADNVGGSVAASPYGSPNGSRARGFLFRRQLSRAMTRQRSGPSSFKEQTEEYTFAQLAAATDGFAPEAKIGAGSFGTVYRGKLSDGREVAIKRGESSGPLARKFQEKESAFRSELAFLSRLHHKHLVGLVGYCEENDERLLVYEYMKNGALYDHLHPKAIGSDESMPPSPVLSSWKLRIKILLDASRGIEYLHSYAVPPIIHRDIKSSNILLDGGWTARVSDFGLSLMGPPESSDDSSSGPAGVQQQQPHLSMKAAGTVGYMDPEYYGMHHLTVKSDVYGFGVVMLETLTGKRAIFKEAEGGDPVSVVDYAQPSVVAGELRKVLDGRAPEPTPNEAEAVELVAYTAVHCVRLEGKDRPAMADIVANLETAFAFCEGSAGGNSGGRDVRATSAFRNSSSSLSMTSMELSGRIGD</sequence>
<proteinExistence type="predicted"/>
<reference evidence="1" key="2">
    <citation type="submission" date="2025-09" db="UniProtKB">
        <authorList>
            <consortium name="EnsemblPlants"/>
        </authorList>
    </citation>
    <scope>IDENTIFICATION</scope>
</reference>
<keyword evidence="2" id="KW-1185">Reference proteome</keyword>
<name>A0ACD5TXH5_AVESA</name>
<dbReference type="Proteomes" id="UP001732700">
    <property type="component" value="Chromosome 1D"/>
</dbReference>
<protein>
    <submittedName>
        <fullName evidence="1">Uncharacterized protein</fullName>
    </submittedName>
</protein>